<dbReference type="AlphaFoldDB" id="A0AAN6TDH1"/>
<sequence length="177" mass="19673">MSPDNETEYTTKPVVETLKTEVKVRKRNHQTAEASKSETRGESTAAGAVGYDEPPKKNEDNLFLPESEFRNVPGHVRRRTDQMPSAEPPPANPQTASHSQSTYQRLSKRARRHRQTLGDGSGSDSDSDNNGRRTRGDGSGTVARVQRPLNRILRHLWSSVDDSERLMSKTGSGRSDC</sequence>
<feature type="compositionally biased region" description="Polar residues" evidence="1">
    <location>
        <begin position="93"/>
        <end position="105"/>
    </location>
</feature>
<feature type="compositionally biased region" description="Basic residues" evidence="1">
    <location>
        <begin position="106"/>
        <end position="115"/>
    </location>
</feature>
<dbReference type="RefSeq" id="XP_064669969.1">
    <property type="nucleotide sequence ID" value="XM_064819384.1"/>
</dbReference>
<comment type="caution">
    <text evidence="2">The sequence shown here is derived from an EMBL/GenBank/DDBJ whole genome shotgun (WGS) entry which is preliminary data.</text>
</comment>
<dbReference type="EMBL" id="MU853342">
    <property type="protein sequence ID" value="KAK4112399.1"/>
    <property type="molecule type" value="Genomic_DNA"/>
</dbReference>
<reference evidence="2" key="2">
    <citation type="submission" date="2023-05" db="EMBL/GenBank/DDBJ databases">
        <authorList>
            <consortium name="Lawrence Berkeley National Laboratory"/>
            <person name="Steindorff A."/>
            <person name="Hensen N."/>
            <person name="Bonometti L."/>
            <person name="Westerberg I."/>
            <person name="Brannstrom I.O."/>
            <person name="Guillou S."/>
            <person name="Cros-Aarteil S."/>
            <person name="Calhoun S."/>
            <person name="Haridas S."/>
            <person name="Kuo A."/>
            <person name="Mondo S."/>
            <person name="Pangilinan J."/>
            <person name="Riley R."/>
            <person name="Labutti K."/>
            <person name="Andreopoulos B."/>
            <person name="Lipzen A."/>
            <person name="Chen C."/>
            <person name="Yanf M."/>
            <person name="Daum C."/>
            <person name="Ng V."/>
            <person name="Clum A."/>
            <person name="Ohm R."/>
            <person name="Martin F."/>
            <person name="Silar P."/>
            <person name="Natvig D."/>
            <person name="Lalanne C."/>
            <person name="Gautier V."/>
            <person name="Ament-Velasquez S.L."/>
            <person name="Kruys A."/>
            <person name="Hutchinson M.I."/>
            <person name="Powell A.J."/>
            <person name="Barry K."/>
            <person name="Miller A.N."/>
            <person name="Grigoriev I.V."/>
            <person name="Debuchy R."/>
            <person name="Gladieux P."/>
            <person name="Thoren M.H."/>
            <person name="Johannesson H."/>
        </authorList>
    </citation>
    <scope>NUCLEOTIDE SEQUENCE</scope>
    <source>
        <strain evidence="2">CBS 508.74</strain>
    </source>
</reference>
<organism evidence="2 3">
    <name type="scientific">Canariomyces notabilis</name>
    <dbReference type="NCBI Taxonomy" id="2074819"/>
    <lineage>
        <taxon>Eukaryota</taxon>
        <taxon>Fungi</taxon>
        <taxon>Dikarya</taxon>
        <taxon>Ascomycota</taxon>
        <taxon>Pezizomycotina</taxon>
        <taxon>Sordariomycetes</taxon>
        <taxon>Sordariomycetidae</taxon>
        <taxon>Sordariales</taxon>
        <taxon>Chaetomiaceae</taxon>
        <taxon>Canariomyces</taxon>
    </lineage>
</organism>
<keyword evidence="3" id="KW-1185">Reference proteome</keyword>
<dbReference type="Proteomes" id="UP001302812">
    <property type="component" value="Unassembled WGS sequence"/>
</dbReference>
<proteinExistence type="predicted"/>
<accession>A0AAN6TDH1</accession>
<evidence type="ECO:0000313" key="3">
    <source>
        <dbReference type="Proteomes" id="UP001302812"/>
    </source>
</evidence>
<dbReference type="GeneID" id="89943510"/>
<protein>
    <submittedName>
        <fullName evidence="2">Uncharacterized protein</fullName>
    </submittedName>
</protein>
<name>A0AAN6TDH1_9PEZI</name>
<evidence type="ECO:0000313" key="2">
    <source>
        <dbReference type="EMBL" id="KAK4112399.1"/>
    </source>
</evidence>
<feature type="region of interest" description="Disordered" evidence="1">
    <location>
        <begin position="20"/>
        <end position="150"/>
    </location>
</feature>
<reference evidence="2" key="1">
    <citation type="journal article" date="2023" name="Mol. Phylogenet. Evol.">
        <title>Genome-scale phylogeny and comparative genomics of the fungal order Sordariales.</title>
        <authorList>
            <person name="Hensen N."/>
            <person name="Bonometti L."/>
            <person name="Westerberg I."/>
            <person name="Brannstrom I.O."/>
            <person name="Guillou S."/>
            <person name="Cros-Aarteil S."/>
            <person name="Calhoun S."/>
            <person name="Haridas S."/>
            <person name="Kuo A."/>
            <person name="Mondo S."/>
            <person name="Pangilinan J."/>
            <person name="Riley R."/>
            <person name="LaButti K."/>
            <person name="Andreopoulos B."/>
            <person name="Lipzen A."/>
            <person name="Chen C."/>
            <person name="Yan M."/>
            <person name="Daum C."/>
            <person name="Ng V."/>
            <person name="Clum A."/>
            <person name="Steindorff A."/>
            <person name="Ohm R.A."/>
            <person name="Martin F."/>
            <person name="Silar P."/>
            <person name="Natvig D.O."/>
            <person name="Lalanne C."/>
            <person name="Gautier V."/>
            <person name="Ament-Velasquez S.L."/>
            <person name="Kruys A."/>
            <person name="Hutchinson M.I."/>
            <person name="Powell A.J."/>
            <person name="Barry K."/>
            <person name="Miller A.N."/>
            <person name="Grigoriev I.V."/>
            <person name="Debuchy R."/>
            <person name="Gladieux P."/>
            <person name="Hiltunen Thoren M."/>
            <person name="Johannesson H."/>
        </authorList>
    </citation>
    <scope>NUCLEOTIDE SEQUENCE</scope>
    <source>
        <strain evidence="2">CBS 508.74</strain>
    </source>
</reference>
<gene>
    <name evidence="2" type="ORF">N656DRAFT_88137</name>
</gene>
<evidence type="ECO:0000256" key="1">
    <source>
        <dbReference type="SAM" id="MobiDB-lite"/>
    </source>
</evidence>